<gene>
    <name evidence="3" type="ordered locus">Tmel_0345</name>
</gene>
<dbReference type="Proteomes" id="UP000001110">
    <property type="component" value="Chromosome"/>
</dbReference>
<organism evidence="3 4">
    <name type="scientific">Thermosipho melanesiensis (strain DSM 12029 / CIP 104789 / BI429)</name>
    <dbReference type="NCBI Taxonomy" id="391009"/>
    <lineage>
        <taxon>Bacteria</taxon>
        <taxon>Thermotogati</taxon>
        <taxon>Thermotogota</taxon>
        <taxon>Thermotogae</taxon>
        <taxon>Thermotogales</taxon>
        <taxon>Fervidobacteriaceae</taxon>
        <taxon>Thermosipho</taxon>
    </lineage>
</organism>
<feature type="transmembrane region" description="Helical" evidence="1">
    <location>
        <begin position="85"/>
        <end position="102"/>
    </location>
</feature>
<evidence type="ECO:0000313" key="4">
    <source>
        <dbReference type="Proteomes" id="UP000001110"/>
    </source>
</evidence>
<dbReference type="NCBIfam" id="NF037970">
    <property type="entry name" value="vanZ_1"/>
    <property type="match status" value="1"/>
</dbReference>
<reference evidence="3 4" key="2">
    <citation type="journal article" date="2009" name="Proc. Natl. Acad. Sci. U.S.A.">
        <title>On the chimeric nature, thermophilic origin, and phylogenetic placement of the Thermotogales.</title>
        <authorList>
            <person name="Zhaxybayeva O."/>
            <person name="Swithers K.S."/>
            <person name="Lapierre P."/>
            <person name="Fournier G.P."/>
            <person name="Bickhart D.M."/>
            <person name="DeBoy R.T."/>
            <person name="Nelson K.E."/>
            <person name="Nesbo C.L."/>
            <person name="Doolittle W.F."/>
            <person name="Gogarten J.P."/>
            <person name="Noll K.M."/>
        </authorList>
    </citation>
    <scope>NUCLEOTIDE SEQUENCE [LARGE SCALE GENOMIC DNA]</scope>
    <source>
        <strain evidence="4">DSM 12029 / CIP 104789 / BI429</strain>
    </source>
</reference>
<feature type="transmembrane region" description="Helical" evidence="1">
    <location>
        <begin position="107"/>
        <end position="125"/>
    </location>
</feature>
<sequence length="169" mass="19615">MVIDVKKRMFLVFLIVVWVLTIFYFSSRTPVESSQQSNLVTKILKKIDSIIDFSNTKLFKNIELFMKKLWFRTQYVPAEMLVRKTAHFGLYFILGFLTYLLFQKYGIIISTIIGISLPNLIATIDEYTQQYYNRGSSLNDVIIDLSGTISGVLFGIVLVLIFKLFLKKK</sequence>
<dbReference type="OrthoDB" id="291892at2"/>
<dbReference type="EMBL" id="CP000716">
    <property type="protein sequence ID" value="ABR30215.1"/>
    <property type="molecule type" value="Genomic_DNA"/>
</dbReference>
<dbReference type="KEGG" id="tme:Tmel_0345"/>
<keyword evidence="1" id="KW-0812">Transmembrane</keyword>
<proteinExistence type="predicted"/>
<keyword evidence="1" id="KW-0472">Membrane</keyword>
<reference evidence="3 4" key="1">
    <citation type="submission" date="2007-05" db="EMBL/GenBank/DDBJ databases">
        <title>Complete sequence of Thermosipho melanesiensis BI429.</title>
        <authorList>
            <consortium name="US DOE Joint Genome Institute"/>
            <person name="Copeland A."/>
            <person name="Lucas S."/>
            <person name="Lapidus A."/>
            <person name="Barry K."/>
            <person name="Glavina del Rio T."/>
            <person name="Dalin E."/>
            <person name="Tice H."/>
            <person name="Pitluck S."/>
            <person name="Chertkov O."/>
            <person name="Brettin T."/>
            <person name="Bruce D."/>
            <person name="Detter J.C."/>
            <person name="Han C."/>
            <person name="Schmutz J."/>
            <person name="Larimer F."/>
            <person name="Land M."/>
            <person name="Hauser L."/>
            <person name="Kyrpides N."/>
            <person name="Mikhailova N."/>
            <person name="Nelson K."/>
            <person name="Gogarten J.P."/>
            <person name="Noll K."/>
            <person name="Richardson P."/>
        </authorList>
    </citation>
    <scope>NUCLEOTIDE SEQUENCE [LARGE SCALE GENOMIC DNA]</scope>
    <source>
        <strain evidence="4">DSM 12029 / CIP 104789 / BI429</strain>
    </source>
</reference>
<keyword evidence="1" id="KW-1133">Transmembrane helix</keyword>
<evidence type="ECO:0000256" key="1">
    <source>
        <dbReference type="SAM" id="Phobius"/>
    </source>
</evidence>
<evidence type="ECO:0000313" key="3">
    <source>
        <dbReference type="EMBL" id="ABR30215.1"/>
    </source>
</evidence>
<dbReference type="Pfam" id="PF04892">
    <property type="entry name" value="VanZ"/>
    <property type="match status" value="1"/>
</dbReference>
<dbReference type="HOGENOM" id="CLU_096028_0_3_0"/>
<feature type="transmembrane region" description="Helical" evidence="1">
    <location>
        <begin position="145"/>
        <end position="166"/>
    </location>
</feature>
<feature type="transmembrane region" description="Helical" evidence="1">
    <location>
        <begin position="9"/>
        <end position="27"/>
    </location>
</feature>
<evidence type="ECO:0000259" key="2">
    <source>
        <dbReference type="Pfam" id="PF04892"/>
    </source>
</evidence>
<protein>
    <submittedName>
        <fullName evidence="3">Integral membrane protein-like protein</fullName>
    </submittedName>
</protein>
<dbReference type="eggNOG" id="COG5652">
    <property type="taxonomic scope" value="Bacteria"/>
</dbReference>
<name>A6LJW4_THEM4</name>
<feature type="domain" description="VanZ-like" evidence="2">
    <location>
        <begin position="12"/>
        <end position="156"/>
    </location>
</feature>
<accession>A6LJW4</accession>
<dbReference type="InterPro" id="IPR006976">
    <property type="entry name" value="VanZ-like"/>
</dbReference>
<dbReference type="STRING" id="391009.Tmel_0345"/>
<dbReference type="AlphaFoldDB" id="A6LJW4"/>